<feature type="compositionally biased region" description="Basic residues" evidence="1">
    <location>
        <begin position="70"/>
        <end position="81"/>
    </location>
</feature>
<gene>
    <name evidence="2" type="ORF">Csa_3G002430</name>
</gene>
<reference evidence="2 3" key="4">
    <citation type="journal article" date="2011" name="BMC Genomics">
        <title>RNA-Seq improves annotation of protein-coding genes in the cucumber genome.</title>
        <authorList>
            <person name="Li Z."/>
            <person name="Zhang Z."/>
            <person name="Yan P."/>
            <person name="Huang S."/>
            <person name="Fei Z."/>
            <person name="Lin K."/>
        </authorList>
    </citation>
    <scope>NUCLEOTIDE SEQUENCE [LARGE SCALE GENOMIC DNA]</scope>
    <source>
        <strain evidence="3">cv. 9930</strain>
    </source>
</reference>
<dbReference type="Proteomes" id="UP000029981">
    <property type="component" value="Chromosome 3"/>
</dbReference>
<evidence type="ECO:0000313" key="3">
    <source>
        <dbReference type="Proteomes" id="UP000029981"/>
    </source>
</evidence>
<name>A0A0A0L4V1_CUCSA</name>
<feature type="region of interest" description="Disordered" evidence="1">
    <location>
        <begin position="60"/>
        <end position="81"/>
    </location>
</feature>
<reference evidence="2 3" key="3">
    <citation type="journal article" date="2010" name="BMC Genomics">
        <title>Transcriptome sequencing and comparative analysis of cucumber flowers with different sex types.</title>
        <authorList>
            <person name="Guo S."/>
            <person name="Zheng Y."/>
            <person name="Joung J.G."/>
            <person name="Liu S."/>
            <person name="Zhang Z."/>
            <person name="Crasta O.R."/>
            <person name="Sobral B.W."/>
            <person name="Xu Y."/>
            <person name="Huang S."/>
            <person name="Fei Z."/>
        </authorList>
    </citation>
    <scope>NUCLEOTIDE SEQUENCE [LARGE SCALE GENOMIC DNA]</scope>
    <source>
        <strain evidence="3">cv. 9930</strain>
    </source>
</reference>
<protein>
    <submittedName>
        <fullName evidence="2">Uncharacterized protein</fullName>
    </submittedName>
</protein>
<dbReference type="Gramene" id="KGN55622">
    <property type="protein sequence ID" value="KGN55622"/>
    <property type="gene ID" value="Csa_3G002430"/>
</dbReference>
<organism evidence="2 3">
    <name type="scientific">Cucumis sativus</name>
    <name type="common">Cucumber</name>
    <dbReference type="NCBI Taxonomy" id="3659"/>
    <lineage>
        <taxon>Eukaryota</taxon>
        <taxon>Viridiplantae</taxon>
        <taxon>Streptophyta</taxon>
        <taxon>Embryophyta</taxon>
        <taxon>Tracheophyta</taxon>
        <taxon>Spermatophyta</taxon>
        <taxon>Magnoliopsida</taxon>
        <taxon>eudicotyledons</taxon>
        <taxon>Gunneridae</taxon>
        <taxon>Pentapetalae</taxon>
        <taxon>rosids</taxon>
        <taxon>fabids</taxon>
        <taxon>Cucurbitales</taxon>
        <taxon>Cucurbitaceae</taxon>
        <taxon>Benincaseae</taxon>
        <taxon>Cucumis</taxon>
    </lineage>
</organism>
<reference evidence="2 3" key="1">
    <citation type="journal article" date="2009" name="Nat. Genet.">
        <title>The genome of the cucumber, Cucumis sativus L.</title>
        <authorList>
            <person name="Huang S."/>
            <person name="Li R."/>
            <person name="Zhang Z."/>
            <person name="Li L."/>
            <person name="Gu X."/>
            <person name="Fan W."/>
            <person name="Lucas W.J."/>
            <person name="Wang X."/>
            <person name="Xie B."/>
            <person name="Ni P."/>
            <person name="Ren Y."/>
            <person name="Zhu H."/>
            <person name="Li J."/>
            <person name="Lin K."/>
            <person name="Jin W."/>
            <person name="Fei Z."/>
            <person name="Li G."/>
            <person name="Staub J."/>
            <person name="Kilian A."/>
            <person name="van der Vossen E.A."/>
            <person name="Wu Y."/>
            <person name="Guo J."/>
            <person name="He J."/>
            <person name="Jia Z."/>
            <person name="Ren Y."/>
            <person name="Tian G."/>
            <person name="Lu Y."/>
            <person name="Ruan J."/>
            <person name="Qian W."/>
            <person name="Wang M."/>
            <person name="Huang Q."/>
            <person name="Li B."/>
            <person name="Xuan Z."/>
            <person name="Cao J."/>
            <person name="Asan"/>
            <person name="Wu Z."/>
            <person name="Zhang J."/>
            <person name="Cai Q."/>
            <person name="Bai Y."/>
            <person name="Zhao B."/>
            <person name="Han Y."/>
            <person name="Li Y."/>
            <person name="Li X."/>
            <person name="Wang S."/>
            <person name="Shi Q."/>
            <person name="Liu S."/>
            <person name="Cho W.K."/>
            <person name="Kim J.Y."/>
            <person name="Xu Y."/>
            <person name="Heller-Uszynska K."/>
            <person name="Miao H."/>
            <person name="Cheng Z."/>
            <person name="Zhang S."/>
            <person name="Wu J."/>
            <person name="Yang Y."/>
            <person name="Kang H."/>
            <person name="Li M."/>
            <person name="Liang H."/>
            <person name="Ren X."/>
            <person name="Shi Z."/>
            <person name="Wen M."/>
            <person name="Jian M."/>
            <person name="Yang H."/>
            <person name="Zhang G."/>
            <person name="Yang Z."/>
            <person name="Chen R."/>
            <person name="Liu S."/>
            <person name="Li J."/>
            <person name="Ma L."/>
            <person name="Liu H."/>
            <person name="Zhou Y."/>
            <person name="Zhao J."/>
            <person name="Fang X."/>
            <person name="Li G."/>
            <person name="Fang L."/>
            <person name="Li Y."/>
            <person name="Liu D."/>
            <person name="Zheng H."/>
            <person name="Zhang Y."/>
            <person name="Qin N."/>
            <person name="Li Z."/>
            <person name="Yang G."/>
            <person name="Yang S."/>
            <person name="Bolund L."/>
            <person name="Kristiansen K."/>
            <person name="Zheng H."/>
            <person name="Li S."/>
            <person name="Zhang X."/>
            <person name="Yang H."/>
            <person name="Wang J."/>
            <person name="Sun R."/>
            <person name="Zhang B."/>
            <person name="Jiang S."/>
            <person name="Wang J."/>
            <person name="Du Y."/>
            <person name="Li S."/>
        </authorList>
    </citation>
    <scope>NUCLEOTIDE SEQUENCE [LARGE SCALE GENOMIC DNA]</scope>
    <source>
        <strain evidence="3">cv. 9930</strain>
    </source>
</reference>
<dbReference type="EMBL" id="CM002924">
    <property type="protein sequence ID" value="KGN55622.1"/>
    <property type="molecule type" value="Genomic_DNA"/>
</dbReference>
<dbReference type="AlphaFoldDB" id="A0A0A0L4V1"/>
<feature type="compositionally biased region" description="Basic and acidic residues" evidence="1">
    <location>
        <begin position="60"/>
        <end position="69"/>
    </location>
</feature>
<sequence>MNAARQRRNGRRECPFLPKKLRGNSNLMLNFVCFLLNLVAIRKEAGVLLNFFGSNCTKKDGRGESWGQKRDRKRVSKRRSRTLQNTELVHENKWIEEEDKTFKYLPCDRTVLKVNGF</sequence>
<keyword evidence="3" id="KW-1185">Reference proteome</keyword>
<evidence type="ECO:0000313" key="2">
    <source>
        <dbReference type="EMBL" id="KGN55622.1"/>
    </source>
</evidence>
<proteinExistence type="predicted"/>
<reference evidence="2 3" key="2">
    <citation type="journal article" date="2009" name="PLoS ONE">
        <title>An integrated genetic and cytogenetic map of the cucumber genome.</title>
        <authorList>
            <person name="Ren Y."/>
            <person name="Zhang Z."/>
            <person name="Liu J."/>
            <person name="Staub J.E."/>
            <person name="Han Y."/>
            <person name="Cheng Z."/>
            <person name="Li X."/>
            <person name="Lu J."/>
            <person name="Miao H."/>
            <person name="Kang H."/>
            <person name="Xie B."/>
            <person name="Gu X."/>
            <person name="Wang X."/>
            <person name="Du Y."/>
            <person name="Jin W."/>
            <person name="Huang S."/>
        </authorList>
    </citation>
    <scope>NUCLEOTIDE SEQUENCE [LARGE SCALE GENOMIC DNA]</scope>
    <source>
        <strain evidence="3">cv. 9930</strain>
    </source>
</reference>
<evidence type="ECO:0000256" key="1">
    <source>
        <dbReference type="SAM" id="MobiDB-lite"/>
    </source>
</evidence>
<accession>A0A0A0L4V1</accession>